<dbReference type="Proteomes" id="UP000738349">
    <property type="component" value="Unassembled WGS sequence"/>
</dbReference>
<dbReference type="AlphaFoldDB" id="A0A9P9CXG9"/>
<protein>
    <recommendedName>
        <fullName evidence="4">ATP-dependent DNA helicase</fullName>
    </recommendedName>
</protein>
<dbReference type="SUPFAM" id="SSF52540">
    <property type="entry name" value="P-loop containing nucleoside triphosphate hydrolases"/>
    <property type="match status" value="1"/>
</dbReference>
<dbReference type="EMBL" id="JAGMUV010000059">
    <property type="protein sequence ID" value="KAH7108788.1"/>
    <property type="molecule type" value="Genomic_DNA"/>
</dbReference>
<accession>A0A9P9CXG9</accession>
<name>A0A9P9CXG9_9HYPO</name>
<keyword evidence="3" id="KW-1185">Reference proteome</keyword>
<organism evidence="1 3">
    <name type="scientific">Dactylonectria macrodidyma</name>
    <dbReference type="NCBI Taxonomy" id="307937"/>
    <lineage>
        <taxon>Eukaryota</taxon>
        <taxon>Fungi</taxon>
        <taxon>Dikarya</taxon>
        <taxon>Ascomycota</taxon>
        <taxon>Pezizomycotina</taxon>
        <taxon>Sordariomycetes</taxon>
        <taxon>Hypocreomycetidae</taxon>
        <taxon>Hypocreales</taxon>
        <taxon>Nectriaceae</taxon>
        <taxon>Dactylonectria</taxon>
    </lineage>
</organism>
<sequence length="66" mass="7009">NPYDASRRDQMLLYVGGEGGTGKSRVIKAIVAGMDLMMRKHEVILMAPTGAAADNISGNTYHTSLG</sequence>
<evidence type="ECO:0000313" key="1">
    <source>
        <dbReference type="EMBL" id="KAH7108788.1"/>
    </source>
</evidence>
<dbReference type="Pfam" id="PF13245">
    <property type="entry name" value="AAA_19"/>
    <property type="match status" value="1"/>
</dbReference>
<feature type="non-terminal residue" evidence="1">
    <location>
        <position position="1"/>
    </location>
</feature>
<dbReference type="Gene3D" id="3.40.50.300">
    <property type="entry name" value="P-loop containing nucleotide triphosphate hydrolases"/>
    <property type="match status" value="1"/>
</dbReference>
<feature type="non-terminal residue" evidence="1">
    <location>
        <position position="66"/>
    </location>
</feature>
<evidence type="ECO:0000313" key="3">
    <source>
        <dbReference type="Proteomes" id="UP000738349"/>
    </source>
</evidence>
<gene>
    <name evidence="1" type="ORF">EDB81DRAFT_607299</name>
    <name evidence="2" type="ORF">EDB81DRAFT_609597</name>
</gene>
<comment type="caution">
    <text evidence="1">The sequence shown here is derived from an EMBL/GenBank/DDBJ whole genome shotgun (WGS) entry which is preliminary data.</text>
</comment>
<evidence type="ECO:0008006" key="4">
    <source>
        <dbReference type="Google" id="ProtNLM"/>
    </source>
</evidence>
<evidence type="ECO:0000313" key="2">
    <source>
        <dbReference type="EMBL" id="KAH7112433.1"/>
    </source>
</evidence>
<dbReference type="EMBL" id="JAGMUV010000038">
    <property type="protein sequence ID" value="KAH7112433.1"/>
    <property type="molecule type" value="Genomic_DNA"/>
</dbReference>
<dbReference type="InterPro" id="IPR027417">
    <property type="entry name" value="P-loop_NTPase"/>
</dbReference>
<reference evidence="1" key="1">
    <citation type="journal article" date="2021" name="Nat. Commun.">
        <title>Genetic determinants of endophytism in the Arabidopsis root mycobiome.</title>
        <authorList>
            <person name="Mesny F."/>
            <person name="Miyauchi S."/>
            <person name="Thiergart T."/>
            <person name="Pickel B."/>
            <person name="Atanasova L."/>
            <person name="Karlsson M."/>
            <person name="Huettel B."/>
            <person name="Barry K.W."/>
            <person name="Haridas S."/>
            <person name="Chen C."/>
            <person name="Bauer D."/>
            <person name="Andreopoulos W."/>
            <person name="Pangilinan J."/>
            <person name="LaButti K."/>
            <person name="Riley R."/>
            <person name="Lipzen A."/>
            <person name="Clum A."/>
            <person name="Drula E."/>
            <person name="Henrissat B."/>
            <person name="Kohler A."/>
            <person name="Grigoriev I.V."/>
            <person name="Martin F.M."/>
            <person name="Hacquard S."/>
        </authorList>
    </citation>
    <scope>NUCLEOTIDE SEQUENCE</scope>
    <source>
        <strain evidence="1">MPI-CAGE-AT-0147</strain>
    </source>
</reference>
<proteinExistence type="predicted"/>
<dbReference type="OrthoDB" id="5210233at2759"/>